<dbReference type="OrthoDB" id="21654at2759"/>
<dbReference type="EMBL" id="GL871316">
    <property type="protein sequence ID" value="EGC30598.1"/>
    <property type="molecule type" value="Genomic_DNA"/>
</dbReference>
<evidence type="ECO:0000313" key="3">
    <source>
        <dbReference type="Proteomes" id="UP000001064"/>
    </source>
</evidence>
<dbReference type="GeneID" id="10509066"/>
<dbReference type="AlphaFoldDB" id="F0ZZP1"/>
<accession>F0ZZP1</accession>
<evidence type="ECO:0000256" key="1">
    <source>
        <dbReference type="SAM" id="MobiDB-lite"/>
    </source>
</evidence>
<gene>
    <name evidence="2" type="ORF">DICPUDRAFT_99491</name>
</gene>
<reference evidence="3" key="1">
    <citation type="journal article" date="2011" name="Genome Biol.">
        <title>Comparative genomics of the social amoebae Dictyostelium discoideum and Dictyostelium purpureum.</title>
        <authorList>
            <consortium name="US DOE Joint Genome Institute (JGI-PGF)"/>
            <person name="Sucgang R."/>
            <person name="Kuo A."/>
            <person name="Tian X."/>
            <person name="Salerno W."/>
            <person name="Parikh A."/>
            <person name="Feasley C.L."/>
            <person name="Dalin E."/>
            <person name="Tu H."/>
            <person name="Huang E."/>
            <person name="Barry K."/>
            <person name="Lindquist E."/>
            <person name="Shapiro H."/>
            <person name="Bruce D."/>
            <person name="Schmutz J."/>
            <person name="Salamov A."/>
            <person name="Fey P."/>
            <person name="Gaudet P."/>
            <person name="Anjard C."/>
            <person name="Babu M.M."/>
            <person name="Basu S."/>
            <person name="Bushmanova Y."/>
            <person name="van der Wel H."/>
            <person name="Katoh-Kurasawa M."/>
            <person name="Dinh C."/>
            <person name="Coutinho P.M."/>
            <person name="Saito T."/>
            <person name="Elias M."/>
            <person name="Schaap P."/>
            <person name="Kay R.R."/>
            <person name="Henrissat B."/>
            <person name="Eichinger L."/>
            <person name="Rivero F."/>
            <person name="Putnam N.H."/>
            <person name="West C.M."/>
            <person name="Loomis W.F."/>
            <person name="Chisholm R.L."/>
            <person name="Shaulsky G."/>
            <person name="Strassmann J.E."/>
            <person name="Queller D.C."/>
            <person name="Kuspa A."/>
            <person name="Grigoriev I.V."/>
        </authorList>
    </citation>
    <scope>NUCLEOTIDE SEQUENCE [LARGE SCALE GENOMIC DNA]</scope>
    <source>
        <strain evidence="3">QSDP1</strain>
    </source>
</reference>
<dbReference type="KEGG" id="dpp:DICPUDRAFT_99491"/>
<dbReference type="FunCoup" id="F0ZZP1">
    <property type="interactions" value="937"/>
</dbReference>
<feature type="region of interest" description="Disordered" evidence="1">
    <location>
        <begin position="385"/>
        <end position="414"/>
    </location>
</feature>
<dbReference type="VEuPathDB" id="AmoebaDB:DICPUDRAFT_99491"/>
<dbReference type="RefSeq" id="XP_003292886.1">
    <property type="nucleotide sequence ID" value="XM_003292838.1"/>
</dbReference>
<protein>
    <submittedName>
        <fullName evidence="2">Uncharacterized protein</fullName>
    </submittedName>
</protein>
<name>F0ZZP1_DICPU</name>
<dbReference type="InParanoid" id="F0ZZP1"/>
<dbReference type="eggNOG" id="ENOG502RHNS">
    <property type="taxonomic scope" value="Eukaryota"/>
</dbReference>
<keyword evidence="3" id="KW-1185">Reference proteome</keyword>
<proteinExistence type="predicted"/>
<evidence type="ECO:0000313" key="2">
    <source>
        <dbReference type="EMBL" id="EGC30598.1"/>
    </source>
</evidence>
<dbReference type="Proteomes" id="UP000001064">
    <property type="component" value="Unassembled WGS sequence"/>
</dbReference>
<organism evidence="2 3">
    <name type="scientific">Dictyostelium purpureum</name>
    <name type="common">Slime mold</name>
    <dbReference type="NCBI Taxonomy" id="5786"/>
    <lineage>
        <taxon>Eukaryota</taxon>
        <taxon>Amoebozoa</taxon>
        <taxon>Evosea</taxon>
        <taxon>Eumycetozoa</taxon>
        <taxon>Dictyostelia</taxon>
        <taxon>Dictyosteliales</taxon>
        <taxon>Dictyosteliaceae</taxon>
        <taxon>Dictyostelium</taxon>
    </lineage>
</organism>
<sequence length="508" mass="58401">MNDHYSEIQDTFLFDSPSKAFNSVLNSNNNNINGNKYGYTGIRSINSTPSRNILGENPLSIQNSPLSGMMGHHGETGFTPFKNSPPIISFDDTFYNHGIDSDFILKTTKTPNHYQQQTLQQQPQQQQINNTHQPALNQQQNLNSQTTPSPPLTYNNQFHTQFFKSPNHFESSPLKLNSNNTPIFQQLKSPYHLSPDRNSKYNISNNVNNNHHFQNLSNSAKKLIKNNNAYNNDLNHIFDLFTDEVLDVNQPKSNTTMTTTTTTTTITPNNNNSPTNISLINNNDNNIDEIKNLNILNQNLDLKKLYKSEFSNEHFSYQKGLCESVFEVELLEENDGATRIISAKKKNMQTGPFDQNTIQELQKKYDDKVSQISLYKLLKILISNQQPSNSNNSSNSNNNKEITLPPISQQSPQDQAELLNFKPEQRPHHSISDFDALIRQQNNTNDESLKHENLLKNHISFYKNNVKKSFKQNFKKRKEKFSERIEIINNTIRDHHNQQLQAQSNVYQ</sequence>
<feature type="compositionally biased region" description="Low complexity" evidence="1">
    <location>
        <begin position="385"/>
        <end position="399"/>
    </location>
</feature>
<dbReference type="OMA" id="HHINSHH"/>